<keyword evidence="3 6" id="KW-0067">ATP-binding</keyword>
<dbReference type="InterPro" id="IPR002423">
    <property type="entry name" value="Cpn60/GroEL/TCP-1"/>
</dbReference>
<evidence type="ECO:0000256" key="7">
    <source>
        <dbReference type="RuleBase" id="RU000418"/>
    </source>
</evidence>
<dbReference type="OrthoDB" id="9766614at2"/>
<evidence type="ECO:0000313" key="10">
    <source>
        <dbReference type="Proteomes" id="UP000389128"/>
    </source>
</evidence>
<dbReference type="InterPro" id="IPR018370">
    <property type="entry name" value="Chaperonin_Cpn60_CS"/>
</dbReference>
<organism evidence="9 10">
    <name type="scientific">Zoogloea oleivorans</name>
    <dbReference type="NCBI Taxonomy" id="1552750"/>
    <lineage>
        <taxon>Bacteria</taxon>
        <taxon>Pseudomonadati</taxon>
        <taxon>Pseudomonadota</taxon>
        <taxon>Betaproteobacteria</taxon>
        <taxon>Rhodocyclales</taxon>
        <taxon>Zoogloeaceae</taxon>
        <taxon>Zoogloea</taxon>
    </lineage>
</organism>
<dbReference type="RefSeq" id="WP_148580094.1">
    <property type="nucleotide sequence ID" value="NZ_SDKK01000015.1"/>
</dbReference>
<evidence type="ECO:0000256" key="2">
    <source>
        <dbReference type="ARBA" id="ARBA00022741"/>
    </source>
</evidence>
<dbReference type="EMBL" id="SDKK01000015">
    <property type="protein sequence ID" value="TYC54962.1"/>
    <property type="molecule type" value="Genomic_DNA"/>
</dbReference>
<dbReference type="GO" id="GO:0051082">
    <property type="term" value="F:unfolded protein binding"/>
    <property type="evidence" value="ECO:0007669"/>
    <property type="project" value="UniProtKB-UniRule"/>
</dbReference>
<dbReference type="NCBIfam" id="NF009487">
    <property type="entry name" value="PRK12849.1"/>
    <property type="match status" value="1"/>
</dbReference>
<dbReference type="InterPro" id="IPR027409">
    <property type="entry name" value="GroEL-like_apical_dom_sf"/>
</dbReference>
<dbReference type="InterPro" id="IPR027413">
    <property type="entry name" value="GROEL-like_equatorial_sf"/>
</dbReference>
<dbReference type="NCBIfam" id="NF009488">
    <property type="entry name" value="PRK12850.1"/>
    <property type="match status" value="1"/>
</dbReference>
<keyword evidence="2 6" id="KW-0547">Nucleotide-binding</keyword>
<dbReference type="NCBIfam" id="TIGR02348">
    <property type="entry name" value="GroEL"/>
    <property type="match status" value="1"/>
</dbReference>
<gene>
    <name evidence="6 9" type="primary">groL</name>
    <name evidence="6" type="synonym">groEL</name>
    <name evidence="9" type="ORF">ETQ85_16045</name>
</gene>
<dbReference type="SUPFAM" id="SSF48592">
    <property type="entry name" value="GroEL equatorial domain-like"/>
    <property type="match status" value="1"/>
</dbReference>
<comment type="subcellular location">
    <subcellularLocation>
        <location evidence="6">Cytoplasm</location>
    </subcellularLocation>
</comment>
<dbReference type="Gene3D" id="3.50.7.10">
    <property type="entry name" value="GroEL"/>
    <property type="match status" value="1"/>
</dbReference>
<evidence type="ECO:0000313" key="9">
    <source>
        <dbReference type="EMBL" id="TYC54962.1"/>
    </source>
</evidence>
<dbReference type="SUPFAM" id="SSF54849">
    <property type="entry name" value="GroEL-intermediate domain like"/>
    <property type="match status" value="1"/>
</dbReference>
<dbReference type="Proteomes" id="UP000389128">
    <property type="component" value="Unassembled WGS sequence"/>
</dbReference>
<dbReference type="FunFam" id="3.50.7.10:FF:000001">
    <property type="entry name" value="60 kDa chaperonin"/>
    <property type="match status" value="1"/>
</dbReference>
<evidence type="ECO:0000256" key="8">
    <source>
        <dbReference type="RuleBase" id="RU000419"/>
    </source>
</evidence>
<dbReference type="EC" id="5.6.1.7" evidence="6"/>
<dbReference type="GO" id="GO:0005737">
    <property type="term" value="C:cytoplasm"/>
    <property type="evidence" value="ECO:0007669"/>
    <property type="project" value="UniProtKB-SubCell"/>
</dbReference>
<dbReference type="PANTHER" id="PTHR45633">
    <property type="entry name" value="60 KDA HEAT SHOCK PROTEIN, MITOCHONDRIAL"/>
    <property type="match status" value="1"/>
</dbReference>
<feature type="binding site" evidence="6">
    <location>
        <begin position="87"/>
        <end position="91"/>
    </location>
    <ligand>
        <name>ATP</name>
        <dbReference type="ChEBI" id="CHEBI:30616"/>
    </ligand>
</feature>
<dbReference type="Gene3D" id="3.30.260.10">
    <property type="entry name" value="TCP-1-like chaperonin intermediate domain"/>
    <property type="match status" value="1"/>
</dbReference>
<evidence type="ECO:0000256" key="1">
    <source>
        <dbReference type="ARBA" id="ARBA00006607"/>
    </source>
</evidence>
<feature type="binding site" evidence="6">
    <location>
        <position position="495"/>
    </location>
    <ligand>
        <name>ATP</name>
        <dbReference type="ChEBI" id="CHEBI:30616"/>
    </ligand>
</feature>
<feature type="binding site" evidence="6">
    <location>
        <position position="415"/>
    </location>
    <ligand>
        <name>ATP</name>
        <dbReference type="ChEBI" id="CHEBI:30616"/>
    </ligand>
</feature>
<dbReference type="AlphaFoldDB" id="A0A6C2CNK9"/>
<dbReference type="HAMAP" id="MF_00600">
    <property type="entry name" value="CH60"/>
    <property type="match status" value="1"/>
</dbReference>
<feature type="binding site" evidence="6">
    <location>
        <begin position="30"/>
        <end position="33"/>
    </location>
    <ligand>
        <name>ATP</name>
        <dbReference type="ChEBI" id="CHEBI:30616"/>
    </ligand>
</feature>
<comment type="caution">
    <text evidence="9">The sequence shown here is derived from an EMBL/GenBank/DDBJ whole genome shotgun (WGS) entry which is preliminary data.</text>
</comment>
<dbReference type="PRINTS" id="PR00298">
    <property type="entry name" value="CHAPERONIN60"/>
</dbReference>
<accession>A0A6C2CNK9</accession>
<dbReference type="GO" id="GO:0016853">
    <property type="term" value="F:isomerase activity"/>
    <property type="evidence" value="ECO:0007669"/>
    <property type="project" value="UniProtKB-KW"/>
</dbReference>
<keyword evidence="5 6" id="KW-0413">Isomerase</keyword>
<protein>
    <recommendedName>
        <fullName evidence="6">Chaperonin GroEL</fullName>
        <ecNumber evidence="6">5.6.1.7</ecNumber>
    </recommendedName>
    <alternativeName>
        <fullName evidence="6">60 kDa chaperonin</fullName>
    </alternativeName>
    <alternativeName>
        <fullName evidence="6">Chaperonin-60</fullName>
        <shortName evidence="6">Cpn60</shortName>
    </alternativeName>
</protein>
<proteinExistence type="inferred from homology"/>
<dbReference type="GO" id="GO:0042026">
    <property type="term" value="P:protein refolding"/>
    <property type="evidence" value="ECO:0007669"/>
    <property type="project" value="UniProtKB-UniRule"/>
</dbReference>
<sequence>MSAKKVLFGDDARARIVVGVNILADAVKVTLGPKGRNVVLERSFGSPTVTKDGVSVAKEIELKDKYENIGAQLVKEVASKTSDNAGDGTTTATVLAQAIVREGFKYVAAGYNPADLKRGIDKAVIAIVAEIRNIARPTTTSREIAQVGAISANSDADIGQIIADAIDRVGKSGVITVEDGKSLNNELDVVEGLQFDRGYLSPYFINNPEKQIAALDEPFILLFDKKISSIRDLLPILEQVAKAGRPLLIIAEDVEGEALATLVVNTIRGILKVVAVKAPGFGDRRKAILEDIAVLTGGKVIAEEIGLTLDKATLEDLGQAKRIEVGKENTTVVDGLGSADAIKARVGTIDAQIAEATSDYDREKLQERKAKLAGGVAVIKVGAATEVELKEKKARVEDALHATRAAVEEGVVPGGGVALLRARSAIANLKGDNHEQDAGIKIVLRAIEEPLRQIVTNAGDEASVVVNKVIEGSGNFGYNAANGTYGDLVEQGVLDPAKVTRSALQNAASVASLILTTDAIVAELPEDKPAAPSDHHGGGFGGGGF</sequence>
<dbReference type="InterPro" id="IPR027410">
    <property type="entry name" value="TCP-1-like_intermed_sf"/>
</dbReference>
<dbReference type="SUPFAM" id="SSF52029">
    <property type="entry name" value="GroEL apical domain-like"/>
    <property type="match status" value="1"/>
</dbReference>
<comment type="function">
    <text evidence="6 8">Together with its co-chaperonin GroES, plays an essential role in assisting protein folding. The GroEL-GroES system forms a nano-cage that allows encapsulation of the non-native substrate proteins and provides a physical environment optimized to promote and accelerate protein folding.</text>
</comment>
<dbReference type="CDD" id="cd03344">
    <property type="entry name" value="GroEL"/>
    <property type="match status" value="1"/>
</dbReference>
<comment type="similarity">
    <text evidence="1 6 7">Belongs to the chaperonin (HSP60) family.</text>
</comment>
<reference evidence="9 10" key="1">
    <citation type="submission" date="2019-01" db="EMBL/GenBank/DDBJ databases">
        <title>Zoogloea oleivorans genome sequencing and assembly.</title>
        <authorList>
            <person name="Tancsics A."/>
            <person name="Farkas M."/>
            <person name="Kriszt B."/>
            <person name="Maroti G."/>
            <person name="Horvath B."/>
        </authorList>
    </citation>
    <scope>NUCLEOTIDE SEQUENCE [LARGE SCALE GENOMIC DNA]</scope>
    <source>
        <strain evidence="9 10">Buc</strain>
    </source>
</reference>
<keyword evidence="6" id="KW-0963">Cytoplasm</keyword>
<evidence type="ECO:0000256" key="5">
    <source>
        <dbReference type="ARBA" id="ARBA00023235"/>
    </source>
</evidence>
<dbReference type="PROSITE" id="PS00296">
    <property type="entry name" value="CHAPERONINS_CPN60"/>
    <property type="match status" value="1"/>
</dbReference>
<dbReference type="GO" id="GO:0140662">
    <property type="term" value="F:ATP-dependent protein folding chaperone"/>
    <property type="evidence" value="ECO:0007669"/>
    <property type="project" value="InterPro"/>
</dbReference>
<evidence type="ECO:0000256" key="6">
    <source>
        <dbReference type="HAMAP-Rule" id="MF_00600"/>
    </source>
</evidence>
<dbReference type="GO" id="GO:0005524">
    <property type="term" value="F:ATP binding"/>
    <property type="evidence" value="ECO:0007669"/>
    <property type="project" value="UniProtKB-UniRule"/>
</dbReference>
<name>A0A6C2CNK9_9RHOO</name>
<evidence type="ECO:0000256" key="4">
    <source>
        <dbReference type="ARBA" id="ARBA00023186"/>
    </source>
</evidence>
<dbReference type="Gene3D" id="1.10.560.10">
    <property type="entry name" value="GroEL-like equatorial domain"/>
    <property type="match status" value="1"/>
</dbReference>
<dbReference type="NCBIfam" id="NF009489">
    <property type="entry name" value="PRK12851.1"/>
    <property type="match status" value="1"/>
</dbReference>
<comment type="subunit">
    <text evidence="6 8">Forms a cylinder of 14 subunits composed of two heptameric rings stacked back-to-back. Interacts with the co-chaperonin GroES.</text>
</comment>
<feature type="binding site" evidence="6">
    <location>
        <position position="51"/>
    </location>
    <ligand>
        <name>ATP</name>
        <dbReference type="ChEBI" id="CHEBI:30616"/>
    </ligand>
</feature>
<feature type="binding site" evidence="6">
    <location>
        <begin position="479"/>
        <end position="481"/>
    </location>
    <ligand>
        <name>ATP</name>
        <dbReference type="ChEBI" id="CHEBI:30616"/>
    </ligand>
</feature>
<dbReference type="Pfam" id="PF00118">
    <property type="entry name" value="Cpn60_TCP1"/>
    <property type="match status" value="1"/>
</dbReference>
<evidence type="ECO:0000256" key="3">
    <source>
        <dbReference type="ARBA" id="ARBA00022840"/>
    </source>
</evidence>
<keyword evidence="4 6" id="KW-0143">Chaperone</keyword>
<dbReference type="NCBIfam" id="NF000592">
    <property type="entry name" value="PRK00013.1"/>
    <property type="match status" value="1"/>
</dbReference>
<keyword evidence="10" id="KW-1185">Reference proteome</keyword>
<dbReference type="InterPro" id="IPR001844">
    <property type="entry name" value="Cpn60/GroEL"/>
</dbReference>